<dbReference type="InterPro" id="IPR027417">
    <property type="entry name" value="P-loop_NTPase"/>
</dbReference>
<accession>A0A2T0RUX1</accession>
<dbReference type="EMBL" id="PVTD01000002">
    <property type="protein sequence ID" value="PRY24947.1"/>
    <property type="molecule type" value="Genomic_DNA"/>
</dbReference>
<sequence length="244" mass="27670">MTYFVILGLPRSGTTYLQTLLNSDPRIQCRGESFDPWQIDDDGQKINDFDRLVARDANPAAFFDERLSLRKWGTKDALEAVGIKVLFQHNPRLLSDILPSRPDLKLIFVHRANKLAQFASMRHTEITGEWTRTGAGQPAPKLKAHVHWLTSQCNELANKDFLLGHWLQTLPNQLLTVEYRDMFAPGFDRRVLEHLGLPPGAGLSSPLRKQGNNTVVERYENADEIADYLTRVGKANWLGPELQA</sequence>
<gene>
    <name evidence="1" type="ORF">CLV78_102120</name>
</gene>
<keyword evidence="2" id="KW-1185">Reference proteome</keyword>
<comment type="caution">
    <text evidence="1">The sequence shown here is derived from an EMBL/GenBank/DDBJ whole genome shotgun (WGS) entry which is preliminary data.</text>
</comment>
<dbReference type="AlphaFoldDB" id="A0A2T0RUX1"/>
<dbReference type="SUPFAM" id="SSF52540">
    <property type="entry name" value="P-loop containing nucleoside triphosphate hydrolases"/>
    <property type="match status" value="1"/>
</dbReference>
<dbReference type="Gene3D" id="3.40.50.300">
    <property type="entry name" value="P-loop containing nucleotide triphosphate hydrolases"/>
    <property type="match status" value="1"/>
</dbReference>
<dbReference type="OrthoDB" id="9800698at2"/>
<dbReference type="RefSeq" id="WP_106203891.1">
    <property type="nucleotide sequence ID" value="NZ_PVTD01000002.1"/>
</dbReference>
<keyword evidence="1" id="KW-0808">Transferase</keyword>
<dbReference type="GO" id="GO:0016740">
    <property type="term" value="F:transferase activity"/>
    <property type="evidence" value="ECO:0007669"/>
    <property type="project" value="UniProtKB-KW"/>
</dbReference>
<organism evidence="1 2">
    <name type="scientific">Aliiruegeria haliotis</name>
    <dbReference type="NCBI Taxonomy" id="1280846"/>
    <lineage>
        <taxon>Bacteria</taxon>
        <taxon>Pseudomonadati</taxon>
        <taxon>Pseudomonadota</taxon>
        <taxon>Alphaproteobacteria</taxon>
        <taxon>Rhodobacterales</taxon>
        <taxon>Roseobacteraceae</taxon>
        <taxon>Aliiruegeria</taxon>
    </lineage>
</organism>
<evidence type="ECO:0000313" key="1">
    <source>
        <dbReference type="EMBL" id="PRY24947.1"/>
    </source>
</evidence>
<name>A0A2T0RUX1_9RHOB</name>
<evidence type="ECO:0000313" key="2">
    <source>
        <dbReference type="Proteomes" id="UP000239480"/>
    </source>
</evidence>
<proteinExistence type="predicted"/>
<reference evidence="1 2" key="1">
    <citation type="submission" date="2018-03" db="EMBL/GenBank/DDBJ databases">
        <title>Genomic Encyclopedia of Archaeal and Bacterial Type Strains, Phase II (KMG-II): from individual species to whole genera.</title>
        <authorList>
            <person name="Goeker M."/>
        </authorList>
    </citation>
    <scope>NUCLEOTIDE SEQUENCE [LARGE SCALE GENOMIC DNA]</scope>
    <source>
        <strain evidence="1 2">DSM 29328</strain>
    </source>
</reference>
<dbReference type="Proteomes" id="UP000239480">
    <property type="component" value="Unassembled WGS sequence"/>
</dbReference>
<dbReference type="Pfam" id="PF13469">
    <property type="entry name" value="Sulfotransfer_3"/>
    <property type="match status" value="1"/>
</dbReference>
<protein>
    <submittedName>
        <fullName evidence="1">LPS sulfotransferase NodH</fullName>
    </submittedName>
</protein>